<reference evidence="2 3" key="1">
    <citation type="submission" date="2018-10" db="EMBL/GenBank/DDBJ databases">
        <title>Draft genome of Mycobacterium hodleri strain B.</title>
        <authorList>
            <person name="Amande T.J."/>
            <person name="Mcgenity T.J."/>
        </authorList>
    </citation>
    <scope>NUCLEOTIDE SEQUENCE [LARGE SCALE GENOMIC DNA]</scope>
    <source>
        <strain evidence="2 3">B</strain>
    </source>
</reference>
<comment type="caution">
    <text evidence="2">The sequence shown here is derived from an EMBL/GenBank/DDBJ whole genome shotgun (WGS) entry which is preliminary data.</text>
</comment>
<keyword evidence="3" id="KW-1185">Reference proteome</keyword>
<feature type="compositionally biased region" description="Basic residues" evidence="1">
    <location>
        <begin position="58"/>
        <end position="69"/>
    </location>
</feature>
<dbReference type="AlphaFoldDB" id="A0A544W192"/>
<proteinExistence type="predicted"/>
<evidence type="ECO:0000256" key="1">
    <source>
        <dbReference type="SAM" id="MobiDB-lite"/>
    </source>
</evidence>
<organism evidence="2 3">
    <name type="scientific">Mycolicibacterium hodleri</name>
    <dbReference type="NCBI Taxonomy" id="49897"/>
    <lineage>
        <taxon>Bacteria</taxon>
        <taxon>Bacillati</taxon>
        <taxon>Actinomycetota</taxon>
        <taxon>Actinomycetes</taxon>
        <taxon>Mycobacteriales</taxon>
        <taxon>Mycobacteriaceae</taxon>
        <taxon>Mycolicibacterium</taxon>
    </lineage>
</organism>
<sequence>MKDKVSASGQPGANEKTCMGSGKPWTVDIAGKPICPRCRRALSTVAGKGRTVTNTPKVPRHERPGRRQL</sequence>
<evidence type="ECO:0000313" key="3">
    <source>
        <dbReference type="Proteomes" id="UP000315759"/>
    </source>
</evidence>
<feature type="region of interest" description="Disordered" evidence="1">
    <location>
        <begin position="1"/>
        <end position="25"/>
    </location>
</feature>
<name>A0A544W192_9MYCO</name>
<dbReference type="RefSeq" id="WP_142552545.1">
    <property type="nucleotide sequence ID" value="NZ_VIFX01000015.1"/>
</dbReference>
<dbReference type="EMBL" id="VIFX01000015">
    <property type="protein sequence ID" value="TQR86016.1"/>
    <property type="molecule type" value="Genomic_DNA"/>
</dbReference>
<protein>
    <submittedName>
        <fullName evidence="2">Uncharacterized protein</fullName>
    </submittedName>
</protein>
<gene>
    <name evidence="2" type="ORF">D8S82_13265</name>
</gene>
<feature type="region of interest" description="Disordered" evidence="1">
    <location>
        <begin position="47"/>
        <end position="69"/>
    </location>
</feature>
<evidence type="ECO:0000313" key="2">
    <source>
        <dbReference type="EMBL" id="TQR86016.1"/>
    </source>
</evidence>
<dbReference type="Proteomes" id="UP000315759">
    <property type="component" value="Unassembled WGS sequence"/>
</dbReference>
<accession>A0A544W192</accession>